<keyword evidence="3" id="KW-0804">Transcription</keyword>
<dbReference type="PANTHER" id="PTHR43280">
    <property type="entry name" value="ARAC-FAMILY TRANSCRIPTIONAL REGULATOR"/>
    <property type="match status" value="1"/>
</dbReference>
<evidence type="ECO:0000256" key="4">
    <source>
        <dbReference type="PROSITE-ProRule" id="PRU00169"/>
    </source>
</evidence>
<evidence type="ECO:0000259" key="7">
    <source>
        <dbReference type="PROSITE" id="PS50110"/>
    </source>
</evidence>
<keyword evidence="4" id="KW-0597">Phosphoprotein</keyword>
<proteinExistence type="predicted"/>
<keyword evidence="9" id="KW-1185">Reference proteome</keyword>
<feature type="modified residue" description="4-aspartylphosphate" evidence="4">
    <location>
        <position position="55"/>
    </location>
</feature>
<evidence type="ECO:0000259" key="6">
    <source>
        <dbReference type="PROSITE" id="PS01124"/>
    </source>
</evidence>
<dbReference type="SUPFAM" id="SSF46689">
    <property type="entry name" value="Homeodomain-like"/>
    <property type="match status" value="2"/>
</dbReference>
<dbReference type="Pfam" id="PF12833">
    <property type="entry name" value="HTH_18"/>
    <property type="match status" value="1"/>
</dbReference>
<dbReference type="InterPro" id="IPR018062">
    <property type="entry name" value="HTH_AraC-typ_CS"/>
</dbReference>
<gene>
    <name evidence="8" type="ORF">ACFQMJ_29220</name>
</gene>
<dbReference type="RefSeq" id="WP_378051703.1">
    <property type="nucleotide sequence ID" value="NZ_JBHMDN010000035.1"/>
</dbReference>
<feature type="domain" description="HTH araC/xylS-type" evidence="6">
    <location>
        <begin position="417"/>
        <end position="515"/>
    </location>
</feature>
<dbReference type="Pfam" id="PF00072">
    <property type="entry name" value="Response_reg"/>
    <property type="match status" value="1"/>
</dbReference>
<keyword evidence="5" id="KW-0175">Coiled coil</keyword>
<sequence>MYSIFLVDDEELELEMMRDFIRWEDMGIYVAGVGVNGKDAQEKIQAIQPDIVLTDVQMPLMDGLELAKWVSEQYAWMQIVFLTGHDEFAYVKSALHVGAVGYLLKPLDLEEISGVMERVKRKCEEARLKNKSLRVTKANLLKELLDEKEAGRRDNLAAGLLALERRASESRYALALCCVDRDFSAHAGETGALSRLADAAEDYFRELGLEVAIVRHREDELAIFREAGESDATREQWAALGRTIRGRLGLSATIAVGGEYAEPGRIDELYGQVRSLGDERFYLGPGQVIETGDVKPGYSCDTLPPFPEERWLSDLQQSNREEAERKLAEYGGNLRQLRIGRAVVSEWAIGLLARLEELLHPPGLGGHAAPGKRAALYHAVYDCQTLQGIEAIIRQAAEQYMNLLEERSGDKNAKLVRRVCEIIDRSYHEPITINGLSAQVYLSPNYLRSLFREKTGMTIHDYLTRIRLDKAKEMLADPALKVQDIAQKIGYESASYFISLFLKNQGVTPNEYRKNLR</sequence>
<dbReference type="Gene3D" id="1.10.10.60">
    <property type="entry name" value="Homeodomain-like"/>
    <property type="match status" value="2"/>
</dbReference>
<evidence type="ECO:0000256" key="1">
    <source>
        <dbReference type="ARBA" id="ARBA00023015"/>
    </source>
</evidence>
<dbReference type="EMBL" id="JBHTAI010000024">
    <property type="protein sequence ID" value="MFC7152636.1"/>
    <property type="molecule type" value="Genomic_DNA"/>
</dbReference>
<evidence type="ECO:0000256" key="5">
    <source>
        <dbReference type="SAM" id="Coils"/>
    </source>
</evidence>
<accession>A0ABW2FHF7</accession>
<evidence type="ECO:0000256" key="2">
    <source>
        <dbReference type="ARBA" id="ARBA00023125"/>
    </source>
</evidence>
<keyword evidence="2" id="KW-0238">DNA-binding</keyword>
<dbReference type="Proteomes" id="UP001596378">
    <property type="component" value="Unassembled WGS sequence"/>
</dbReference>
<comment type="caution">
    <text evidence="8">The sequence shown here is derived from an EMBL/GenBank/DDBJ whole genome shotgun (WGS) entry which is preliminary data.</text>
</comment>
<dbReference type="PRINTS" id="PR00032">
    <property type="entry name" value="HTHARAC"/>
</dbReference>
<dbReference type="PANTHER" id="PTHR43280:SF10">
    <property type="entry name" value="REGULATORY PROTEIN POCR"/>
    <property type="match status" value="1"/>
</dbReference>
<dbReference type="InterPro" id="IPR001789">
    <property type="entry name" value="Sig_transdc_resp-reg_receiver"/>
</dbReference>
<dbReference type="InterPro" id="IPR018060">
    <property type="entry name" value="HTH_AraC"/>
</dbReference>
<protein>
    <submittedName>
        <fullName evidence="8">Response regulator</fullName>
    </submittedName>
</protein>
<evidence type="ECO:0000313" key="9">
    <source>
        <dbReference type="Proteomes" id="UP001596378"/>
    </source>
</evidence>
<dbReference type="PROSITE" id="PS50110">
    <property type="entry name" value="RESPONSE_REGULATORY"/>
    <property type="match status" value="1"/>
</dbReference>
<evidence type="ECO:0000313" key="8">
    <source>
        <dbReference type="EMBL" id="MFC7152636.1"/>
    </source>
</evidence>
<evidence type="ECO:0000256" key="3">
    <source>
        <dbReference type="ARBA" id="ARBA00023163"/>
    </source>
</evidence>
<dbReference type="InterPro" id="IPR020449">
    <property type="entry name" value="Tscrpt_reg_AraC-type_HTH"/>
</dbReference>
<dbReference type="PROSITE" id="PS01124">
    <property type="entry name" value="HTH_ARAC_FAMILY_2"/>
    <property type="match status" value="1"/>
</dbReference>
<reference evidence="9" key="1">
    <citation type="journal article" date="2019" name="Int. J. Syst. Evol. Microbiol.">
        <title>The Global Catalogue of Microorganisms (GCM) 10K type strain sequencing project: providing services to taxonomists for standard genome sequencing and annotation.</title>
        <authorList>
            <consortium name="The Broad Institute Genomics Platform"/>
            <consortium name="The Broad Institute Genome Sequencing Center for Infectious Disease"/>
            <person name="Wu L."/>
            <person name="Ma J."/>
        </authorList>
    </citation>
    <scope>NUCLEOTIDE SEQUENCE [LARGE SCALE GENOMIC DNA]</scope>
    <source>
        <strain evidence="9">KCTC 12907</strain>
    </source>
</reference>
<dbReference type="InterPro" id="IPR009057">
    <property type="entry name" value="Homeodomain-like_sf"/>
</dbReference>
<dbReference type="InterPro" id="IPR011006">
    <property type="entry name" value="CheY-like_superfamily"/>
</dbReference>
<name>A0ABW2FHF7_9BACL</name>
<organism evidence="8 9">
    <name type="scientific">Cohnella cellulosilytica</name>
    <dbReference type="NCBI Taxonomy" id="986710"/>
    <lineage>
        <taxon>Bacteria</taxon>
        <taxon>Bacillati</taxon>
        <taxon>Bacillota</taxon>
        <taxon>Bacilli</taxon>
        <taxon>Bacillales</taxon>
        <taxon>Paenibacillaceae</taxon>
        <taxon>Cohnella</taxon>
    </lineage>
</organism>
<dbReference type="CDD" id="cd17536">
    <property type="entry name" value="REC_YesN-like"/>
    <property type="match status" value="1"/>
</dbReference>
<dbReference type="SMART" id="SM00342">
    <property type="entry name" value="HTH_ARAC"/>
    <property type="match status" value="1"/>
</dbReference>
<dbReference type="PROSITE" id="PS00041">
    <property type="entry name" value="HTH_ARAC_FAMILY_1"/>
    <property type="match status" value="1"/>
</dbReference>
<feature type="coiled-coil region" evidence="5">
    <location>
        <begin position="109"/>
        <end position="143"/>
    </location>
</feature>
<dbReference type="SMART" id="SM00448">
    <property type="entry name" value="REC"/>
    <property type="match status" value="1"/>
</dbReference>
<feature type="domain" description="Response regulatory" evidence="7">
    <location>
        <begin position="3"/>
        <end position="120"/>
    </location>
</feature>
<keyword evidence="1" id="KW-0805">Transcription regulation</keyword>
<dbReference type="SUPFAM" id="SSF52172">
    <property type="entry name" value="CheY-like"/>
    <property type="match status" value="1"/>
</dbReference>
<dbReference type="Gene3D" id="3.40.50.2300">
    <property type="match status" value="1"/>
</dbReference>